<feature type="region of interest" description="Disordered" evidence="3">
    <location>
        <begin position="40"/>
        <end position="95"/>
    </location>
</feature>
<dbReference type="InterPro" id="IPR006970">
    <property type="entry name" value="PT"/>
</dbReference>
<evidence type="ECO:0000256" key="1">
    <source>
        <dbReference type="ARBA" id="ARBA00022729"/>
    </source>
</evidence>
<accession>A0AAV4Y838</accession>
<sequence>MKGTYLYQGNKVPRQHCFEHASLGEVESPFIKFKICQLPSSTAAPTEPPTEAPTEQPSEAPTEQPSEAPTEQPSVAPTEQPSEAPSVEPETSAAP</sequence>
<protein>
    <submittedName>
        <fullName evidence="4">Uncharacterized protein</fullName>
    </submittedName>
</protein>
<dbReference type="Pfam" id="PF04886">
    <property type="entry name" value="PT"/>
    <property type="match status" value="1"/>
</dbReference>
<evidence type="ECO:0000256" key="3">
    <source>
        <dbReference type="SAM" id="MobiDB-lite"/>
    </source>
</evidence>
<evidence type="ECO:0000256" key="2">
    <source>
        <dbReference type="ARBA" id="ARBA00022737"/>
    </source>
</evidence>
<dbReference type="Proteomes" id="UP001054945">
    <property type="component" value="Unassembled WGS sequence"/>
</dbReference>
<keyword evidence="5" id="KW-1185">Reference proteome</keyword>
<reference evidence="4 5" key="1">
    <citation type="submission" date="2021-06" db="EMBL/GenBank/DDBJ databases">
        <title>Caerostris extrusa draft genome.</title>
        <authorList>
            <person name="Kono N."/>
            <person name="Arakawa K."/>
        </authorList>
    </citation>
    <scope>NUCLEOTIDE SEQUENCE [LARGE SCALE GENOMIC DNA]</scope>
</reference>
<comment type="caution">
    <text evidence="4">The sequence shown here is derived from an EMBL/GenBank/DDBJ whole genome shotgun (WGS) entry which is preliminary data.</text>
</comment>
<name>A0AAV4Y838_CAEEX</name>
<feature type="compositionally biased region" description="Low complexity" evidence="3">
    <location>
        <begin position="52"/>
        <end position="74"/>
    </location>
</feature>
<organism evidence="4 5">
    <name type="scientific">Caerostris extrusa</name>
    <name type="common">Bark spider</name>
    <name type="synonym">Caerostris bankana</name>
    <dbReference type="NCBI Taxonomy" id="172846"/>
    <lineage>
        <taxon>Eukaryota</taxon>
        <taxon>Metazoa</taxon>
        <taxon>Ecdysozoa</taxon>
        <taxon>Arthropoda</taxon>
        <taxon>Chelicerata</taxon>
        <taxon>Arachnida</taxon>
        <taxon>Araneae</taxon>
        <taxon>Araneomorphae</taxon>
        <taxon>Entelegynae</taxon>
        <taxon>Araneoidea</taxon>
        <taxon>Araneidae</taxon>
        <taxon>Caerostris</taxon>
    </lineage>
</organism>
<evidence type="ECO:0000313" key="4">
    <source>
        <dbReference type="EMBL" id="GIZ02317.1"/>
    </source>
</evidence>
<dbReference type="EMBL" id="BPLR01001437">
    <property type="protein sequence ID" value="GIZ02317.1"/>
    <property type="molecule type" value="Genomic_DNA"/>
</dbReference>
<proteinExistence type="predicted"/>
<keyword evidence="2" id="KW-0677">Repeat</keyword>
<keyword evidence="1" id="KW-0732">Signal</keyword>
<gene>
    <name evidence="4" type="ORF">CEXT_214091</name>
</gene>
<evidence type="ECO:0000313" key="5">
    <source>
        <dbReference type="Proteomes" id="UP001054945"/>
    </source>
</evidence>
<dbReference type="AlphaFoldDB" id="A0AAV4Y838"/>